<accession>A0A4Q2K3H2</accession>
<dbReference type="RefSeq" id="WP_129424216.1">
    <property type="nucleotide sequence ID" value="NZ_SDPW01000001.1"/>
</dbReference>
<reference evidence="1 2" key="1">
    <citation type="submission" date="2019-01" db="EMBL/GenBank/DDBJ databases">
        <title>Senegalimassilia sp. nov. KGMB04484 isolated human feces.</title>
        <authorList>
            <person name="Han K.-I."/>
            <person name="Kim J.-S."/>
            <person name="Lee K.C."/>
            <person name="Suh M.K."/>
            <person name="Eom M.K."/>
            <person name="Lee J.H."/>
            <person name="Park S.-H."/>
            <person name="Kang S.W."/>
            <person name="Park J.-E."/>
            <person name="Oh B.S."/>
            <person name="Yu S.Y."/>
            <person name="Choi S.-H."/>
            <person name="Lee D.H."/>
            <person name="Yoon H."/>
            <person name="Kim B.-Y."/>
            <person name="Lee J.H."/>
            <person name="Lee J.-S."/>
        </authorList>
    </citation>
    <scope>NUCLEOTIDE SEQUENCE [LARGE SCALE GENOMIC DNA]</scope>
    <source>
        <strain evidence="1 2">KGMB04484</strain>
    </source>
</reference>
<evidence type="ECO:0000313" key="2">
    <source>
        <dbReference type="Proteomes" id="UP000293345"/>
    </source>
</evidence>
<dbReference type="OrthoDB" id="3176775at2"/>
<sequence>MIRKALGICTGAIIIVVAGAACVFAITPQSTNASPLETAASSAKTAVVNRAIDASGVKTAVEDSLIAHARDISSATGISTTQVQNVIESLDIDDWQAVTLPADAAATTTISGSAAGVPASLTTYSDPNYVTISAYGQNIDLAVPASAQQYLPMLACAAA</sequence>
<proteinExistence type="predicted"/>
<organism evidence="1 2">
    <name type="scientific">Senegalimassilia faecalis</name>
    <dbReference type="NCBI Taxonomy" id="2509433"/>
    <lineage>
        <taxon>Bacteria</taxon>
        <taxon>Bacillati</taxon>
        <taxon>Actinomycetota</taxon>
        <taxon>Coriobacteriia</taxon>
        <taxon>Coriobacteriales</taxon>
        <taxon>Coriobacteriaceae</taxon>
        <taxon>Senegalimassilia</taxon>
    </lineage>
</organism>
<name>A0A4Q2K3H2_9ACTN</name>
<gene>
    <name evidence="1" type="ORF">ET524_06405</name>
</gene>
<dbReference type="Proteomes" id="UP000293345">
    <property type="component" value="Unassembled WGS sequence"/>
</dbReference>
<dbReference type="AlphaFoldDB" id="A0A4Q2K3H2"/>
<protein>
    <submittedName>
        <fullName evidence="1">Uncharacterized protein</fullName>
    </submittedName>
</protein>
<dbReference type="PROSITE" id="PS51257">
    <property type="entry name" value="PROKAR_LIPOPROTEIN"/>
    <property type="match status" value="1"/>
</dbReference>
<dbReference type="EMBL" id="SDPW01000001">
    <property type="protein sequence ID" value="RXZ54144.1"/>
    <property type="molecule type" value="Genomic_DNA"/>
</dbReference>
<comment type="caution">
    <text evidence="1">The sequence shown here is derived from an EMBL/GenBank/DDBJ whole genome shotgun (WGS) entry which is preliminary data.</text>
</comment>
<evidence type="ECO:0000313" key="1">
    <source>
        <dbReference type="EMBL" id="RXZ54144.1"/>
    </source>
</evidence>
<keyword evidence="2" id="KW-1185">Reference proteome</keyword>